<keyword evidence="4 9" id="KW-0808">Transferase</keyword>
<keyword evidence="5 9" id="KW-0547">Nucleotide-binding</keyword>
<dbReference type="UniPathway" id="UPA00068">
    <property type="reaction ID" value="UER00107"/>
</dbReference>
<feature type="site" description="Transition state stabilizer" evidence="9">
    <location>
        <position position="223"/>
    </location>
</feature>
<dbReference type="HAMAP" id="MF_00082">
    <property type="entry name" value="ArgB"/>
    <property type="match status" value="1"/>
</dbReference>
<keyword evidence="9" id="KW-0963">Cytoplasm</keyword>
<evidence type="ECO:0000259" key="10">
    <source>
        <dbReference type="Pfam" id="PF00696"/>
    </source>
</evidence>
<comment type="catalytic activity">
    <reaction evidence="8 9">
        <text>N-acetyl-L-glutamate + ATP = N-acetyl-L-glutamyl 5-phosphate + ADP</text>
        <dbReference type="Rhea" id="RHEA:14629"/>
        <dbReference type="ChEBI" id="CHEBI:30616"/>
        <dbReference type="ChEBI" id="CHEBI:44337"/>
        <dbReference type="ChEBI" id="CHEBI:57936"/>
        <dbReference type="ChEBI" id="CHEBI:456216"/>
        <dbReference type="EC" id="2.7.2.8"/>
    </reaction>
</comment>
<comment type="pathway">
    <text evidence="1 9">Amino-acid biosynthesis; L-arginine biosynthesis; N(2)-acetyl-L-ornithine from L-glutamate: step 2/4.</text>
</comment>
<dbReference type="SUPFAM" id="SSF53633">
    <property type="entry name" value="Carbamate kinase-like"/>
    <property type="match status" value="1"/>
</dbReference>
<dbReference type="Proteomes" id="UP000192610">
    <property type="component" value="Unassembled WGS sequence"/>
</dbReference>
<dbReference type="NCBIfam" id="TIGR00761">
    <property type="entry name" value="argB"/>
    <property type="match status" value="1"/>
</dbReference>
<dbReference type="InterPro" id="IPR036393">
    <property type="entry name" value="AceGlu_kinase-like_sf"/>
</dbReference>
<keyword evidence="3 9" id="KW-0028">Amino-acid biosynthesis</keyword>
<dbReference type="PANTHER" id="PTHR23342">
    <property type="entry name" value="N-ACETYLGLUTAMATE SYNTHASE"/>
    <property type="match status" value="1"/>
</dbReference>
<sequence>MSTLYVVKIGGNIIDDEKKLSDFLKDFAAVKGQKILIHGGGKLATKLAEQMNVPQQMIDGRRITDAETLKIVTMVYAGYINKNVVAQLQANNCNAIGLTGADGNVILAHKRNHPTIDYGFAGDVDAINTSLLKSILDQQIAVVMAPITHDQKGQLLNTNADTIAQEVATSLSKLYDVQLIYSFEKSGVLLDANDDSTVINSIDPSYYQQLKSEQKIFAGMIPKLDNAFAALTRGVKKVIIGKAEQLTDLITGKAGTSIVHE</sequence>
<evidence type="ECO:0000256" key="6">
    <source>
        <dbReference type="ARBA" id="ARBA00022777"/>
    </source>
</evidence>
<comment type="subcellular location">
    <subcellularLocation>
        <location evidence="9">Cytoplasm</location>
    </subcellularLocation>
</comment>
<dbReference type="Gene3D" id="3.40.1160.10">
    <property type="entry name" value="Acetylglutamate kinase-like"/>
    <property type="match status" value="1"/>
</dbReference>
<proteinExistence type="inferred from homology"/>
<dbReference type="PANTHER" id="PTHR23342:SF0">
    <property type="entry name" value="N-ACETYLGLUTAMATE SYNTHASE, MITOCHONDRIAL"/>
    <property type="match status" value="1"/>
</dbReference>
<feature type="binding site" evidence="9">
    <location>
        <position position="62"/>
    </location>
    <ligand>
        <name>substrate</name>
    </ligand>
</feature>
<dbReference type="RefSeq" id="WP_081201082.1">
    <property type="nucleotide sequence ID" value="NZ_FOCZ01000002.1"/>
</dbReference>
<dbReference type="EMBL" id="LVXG01000023">
    <property type="protein sequence ID" value="OQP47075.1"/>
    <property type="molecule type" value="Genomic_DNA"/>
</dbReference>
<evidence type="ECO:0000313" key="12">
    <source>
        <dbReference type="Proteomes" id="UP000192610"/>
    </source>
</evidence>
<dbReference type="CDD" id="cd04238">
    <property type="entry name" value="AAK_NAGK-like"/>
    <property type="match status" value="1"/>
</dbReference>
<evidence type="ECO:0000256" key="2">
    <source>
        <dbReference type="ARBA" id="ARBA00022571"/>
    </source>
</evidence>
<keyword evidence="12" id="KW-1185">Reference proteome</keyword>
<gene>
    <name evidence="9" type="primary">argB</name>
    <name evidence="11" type="ORF">A4H97_06050</name>
</gene>
<feature type="site" description="Transition state stabilizer" evidence="9">
    <location>
        <position position="8"/>
    </location>
</feature>
<organism evidence="11 12">
    <name type="scientific">Niastella yeongjuensis</name>
    <dbReference type="NCBI Taxonomy" id="354355"/>
    <lineage>
        <taxon>Bacteria</taxon>
        <taxon>Pseudomonadati</taxon>
        <taxon>Bacteroidota</taxon>
        <taxon>Chitinophagia</taxon>
        <taxon>Chitinophagales</taxon>
        <taxon>Chitinophagaceae</taxon>
        <taxon>Niastella</taxon>
    </lineage>
</organism>
<dbReference type="InterPro" id="IPR001048">
    <property type="entry name" value="Asp/Glu/Uridylate_kinase"/>
</dbReference>
<evidence type="ECO:0000256" key="4">
    <source>
        <dbReference type="ARBA" id="ARBA00022679"/>
    </source>
</evidence>
<dbReference type="PIRSF" id="PIRSF000728">
    <property type="entry name" value="NAGK"/>
    <property type="match status" value="1"/>
</dbReference>
<dbReference type="InterPro" id="IPR004662">
    <property type="entry name" value="AcgluKinase_fam"/>
</dbReference>
<dbReference type="EC" id="2.7.2.8" evidence="9"/>
<feature type="binding site" evidence="9">
    <location>
        <position position="157"/>
    </location>
    <ligand>
        <name>substrate</name>
    </ligand>
</feature>
<feature type="domain" description="Aspartate/glutamate/uridylate kinase" evidence="10">
    <location>
        <begin position="5"/>
        <end position="241"/>
    </location>
</feature>
<evidence type="ECO:0000256" key="9">
    <source>
        <dbReference type="HAMAP-Rule" id="MF_00082"/>
    </source>
</evidence>
<dbReference type="AlphaFoldDB" id="A0A1V9EMI2"/>
<evidence type="ECO:0000256" key="8">
    <source>
        <dbReference type="ARBA" id="ARBA00048141"/>
    </source>
</evidence>
<dbReference type="InterPro" id="IPR037528">
    <property type="entry name" value="ArgB"/>
</dbReference>
<evidence type="ECO:0000313" key="11">
    <source>
        <dbReference type="EMBL" id="OQP47075.1"/>
    </source>
</evidence>
<comment type="caution">
    <text evidence="11">The sequence shown here is derived from an EMBL/GenBank/DDBJ whole genome shotgun (WGS) entry which is preliminary data.</text>
</comment>
<reference evidence="12" key="1">
    <citation type="submission" date="2016-04" db="EMBL/GenBank/DDBJ databases">
        <authorList>
            <person name="Chen L."/>
            <person name="Zhuang W."/>
            <person name="Wang G."/>
        </authorList>
    </citation>
    <scope>NUCLEOTIDE SEQUENCE [LARGE SCALE GENOMIC DNA]</scope>
    <source>
        <strain evidence="12">17621</strain>
    </source>
</reference>
<accession>A0A1V9EMI2</accession>
<dbReference type="OrthoDB" id="9803155at2"/>
<dbReference type="GO" id="GO:0003991">
    <property type="term" value="F:acetylglutamate kinase activity"/>
    <property type="evidence" value="ECO:0007669"/>
    <property type="project" value="UniProtKB-UniRule"/>
</dbReference>
<dbReference type="STRING" id="354355.SAMN05660816_01238"/>
<evidence type="ECO:0000256" key="3">
    <source>
        <dbReference type="ARBA" id="ARBA00022605"/>
    </source>
</evidence>
<keyword evidence="6 9" id="KW-0418">Kinase</keyword>
<dbReference type="Pfam" id="PF00696">
    <property type="entry name" value="AA_kinase"/>
    <property type="match status" value="1"/>
</dbReference>
<evidence type="ECO:0000256" key="5">
    <source>
        <dbReference type="ARBA" id="ARBA00022741"/>
    </source>
</evidence>
<comment type="function">
    <text evidence="9">Catalyzes the ATP-dependent phosphorylation of N-acetyl-L-glutamate.</text>
</comment>
<name>A0A1V9EMI2_9BACT</name>
<protein>
    <recommendedName>
        <fullName evidence="9">Acetylglutamate kinase</fullName>
        <ecNumber evidence="9">2.7.2.8</ecNumber>
    </recommendedName>
    <alternativeName>
        <fullName evidence="9">N-acetyl-L-glutamate 5-phosphotransferase</fullName>
    </alternativeName>
    <alternativeName>
        <fullName evidence="9">NAG kinase</fullName>
        <shortName evidence="9">NAGK</shortName>
    </alternativeName>
</protein>
<keyword evidence="7 9" id="KW-0067">ATP-binding</keyword>
<keyword evidence="2 9" id="KW-0055">Arginine biosynthesis</keyword>
<dbReference type="GO" id="GO:0005524">
    <property type="term" value="F:ATP binding"/>
    <property type="evidence" value="ECO:0007669"/>
    <property type="project" value="UniProtKB-UniRule"/>
</dbReference>
<feature type="binding site" evidence="9">
    <location>
        <begin position="40"/>
        <end position="41"/>
    </location>
    <ligand>
        <name>substrate</name>
    </ligand>
</feature>
<dbReference type="GO" id="GO:0042450">
    <property type="term" value="P:L-arginine biosynthetic process via ornithine"/>
    <property type="evidence" value="ECO:0007669"/>
    <property type="project" value="UniProtKB-UniRule"/>
</dbReference>
<evidence type="ECO:0000256" key="1">
    <source>
        <dbReference type="ARBA" id="ARBA00004828"/>
    </source>
</evidence>
<dbReference type="GO" id="GO:0005737">
    <property type="term" value="C:cytoplasm"/>
    <property type="evidence" value="ECO:0007669"/>
    <property type="project" value="UniProtKB-SubCell"/>
</dbReference>
<evidence type="ECO:0000256" key="7">
    <source>
        <dbReference type="ARBA" id="ARBA00022840"/>
    </source>
</evidence>
<comment type="similarity">
    <text evidence="9">Belongs to the acetylglutamate kinase family. ArgB subfamily.</text>
</comment>